<dbReference type="SUPFAM" id="SSF52218">
    <property type="entry name" value="Flavoproteins"/>
    <property type="match status" value="1"/>
</dbReference>
<accession>A0A7V0T570</accession>
<protein>
    <submittedName>
        <fullName evidence="3">Flavodoxin family protein</fullName>
    </submittedName>
</protein>
<sequence length="66" mass="6958">MKTLALNSSPHRDRGGTGRVLAPLVEGMRAAGAEVELAYPDGMKVGYCRGCYHCWTATPGPVRPAG</sequence>
<dbReference type="EMBL" id="DSBX01000146">
    <property type="protein sequence ID" value="HDQ99399.1"/>
    <property type="molecule type" value="Genomic_DNA"/>
</dbReference>
<dbReference type="AlphaFoldDB" id="A0A7V0T570"/>
<evidence type="ECO:0000313" key="3">
    <source>
        <dbReference type="EMBL" id="HDQ99399.1"/>
    </source>
</evidence>
<reference evidence="3" key="1">
    <citation type="journal article" date="2020" name="mSystems">
        <title>Genome- and Community-Level Interaction Insights into Carbon Utilization and Element Cycling Functions of Hydrothermarchaeota in Hydrothermal Sediment.</title>
        <authorList>
            <person name="Zhou Z."/>
            <person name="Liu Y."/>
            <person name="Xu W."/>
            <person name="Pan J."/>
            <person name="Luo Z.H."/>
            <person name="Li M."/>
        </authorList>
    </citation>
    <scope>NUCLEOTIDE SEQUENCE [LARGE SCALE GENOMIC DNA]</scope>
    <source>
        <strain evidence="3">SpSt-1182</strain>
    </source>
</reference>
<evidence type="ECO:0000256" key="2">
    <source>
        <dbReference type="ARBA" id="ARBA00022643"/>
    </source>
</evidence>
<keyword evidence="1" id="KW-0285">Flavoprotein</keyword>
<gene>
    <name evidence="3" type="ORF">ENN51_03830</name>
</gene>
<organism evidence="3">
    <name type="scientific">candidate division WOR-3 bacterium</name>
    <dbReference type="NCBI Taxonomy" id="2052148"/>
    <lineage>
        <taxon>Bacteria</taxon>
        <taxon>Bacteria division WOR-3</taxon>
    </lineage>
</organism>
<dbReference type="PANTHER" id="PTHR43278:SF2">
    <property type="entry name" value="IRON-SULFUR FLAVOPROTEIN"/>
    <property type="match status" value="1"/>
</dbReference>
<dbReference type="Gene3D" id="3.40.50.360">
    <property type="match status" value="1"/>
</dbReference>
<proteinExistence type="predicted"/>
<keyword evidence="2" id="KW-0288">FMN</keyword>
<evidence type="ECO:0000256" key="1">
    <source>
        <dbReference type="ARBA" id="ARBA00022630"/>
    </source>
</evidence>
<dbReference type="PANTHER" id="PTHR43278">
    <property type="entry name" value="NAD(P)H-DEPENDENT FMN-CONTAINING OXIDOREDUCTASE YWQN-RELATED"/>
    <property type="match status" value="1"/>
</dbReference>
<name>A0A7V0T570_UNCW3</name>
<dbReference type="Proteomes" id="UP000885672">
    <property type="component" value="Unassembled WGS sequence"/>
</dbReference>
<comment type="caution">
    <text evidence="3">The sequence shown here is derived from an EMBL/GenBank/DDBJ whole genome shotgun (WGS) entry which is preliminary data.</text>
</comment>
<dbReference type="InterPro" id="IPR029039">
    <property type="entry name" value="Flavoprotein-like_sf"/>
</dbReference>
<dbReference type="InterPro" id="IPR051796">
    <property type="entry name" value="ISF_SsuE-like"/>
</dbReference>